<dbReference type="Gene3D" id="1.10.10.60">
    <property type="entry name" value="Homeodomain-like"/>
    <property type="match status" value="1"/>
</dbReference>
<evidence type="ECO:0000313" key="3">
    <source>
        <dbReference type="EMBL" id="ROZ85251.1"/>
    </source>
</evidence>
<reference evidence="3 4" key="1">
    <citation type="submission" date="2018-11" db="EMBL/GenBank/DDBJ databases">
        <authorList>
            <person name="Jang G.I."/>
            <person name="Hwang C.Y."/>
        </authorList>
    </citation>
    <scope>NUCLEOTIDE SEQUENCE [LARGE SCALE GENOMIC DNA]</scope>
    <source>
        <strain evidence="3 4">SSM26</strain>
    </source>
</reference>
<dbReference type="Pfam" id="PF12625">
    <property type="entry name" value="Arabinose_bd"/>
    <property type="match status" value="1"/>
</dbReference>
<dbReference type="PANTHER" id="PTHR47894">
    <property type="entry name" value="HTH-TYPE TRANSCRIPTIONAL REGULATOR GADX"/>
    <property type="match status" value="1"/>
</dbReference>
<keyword evidence="1" id="KW-0238">DNA-binding</keyword>
<feature type="domain" description="HTH araC/xylS-type" evidence="2">
    <location>
        <begin position="242"/>
        <end position="339"/>
    </location>
</feature>
<dbReference type="PANTHER" id="PTHR47894:SF1">
    <property type="entry name" value="HTH-TYPE TRANSCRIPTIONAL REGULATOR VQSM"/>
    <property type="match status" value="1"/>
</dbReference>
<evidence type="ECO:0000256" key="1">
    <source>
        <dbReference type="ARBA" id="ARBA00023125"/>
    </source>
</evidence>
<evidence type="ECO:0000313" key="4">
    <source>
        <dbReference type="Proteomes" id="UP000275199"/>
    </source>
</evidence>
<organism evidence="3 4">
    <name type="scientific">Pseudomonas neustonica</name>
    <dbReference type="NCBI Taxonomy" id="2487346"/>
    <lineage>
        <taxon>Bacteria</taxon>
        <taxon>Pseudomonadati</taxon>
        <taxon>Pseudomonadota</taxon>
        <taxon>Gammaproteobacteria</taxon>
        <taxon>Pseudomonadales</taxon>
        <taxon>Pseudomonadaceae</taxon>
        <taxon>Pseudomonas</taxon>
    </lineage>
</organism>
<evidence type="ECO:0000259" key="2">
    <source>
        <dbReference type="PROSITE" id="PS01124"/>
    </source>
</evidence>
<name>A0ABX9XLB9_9PSED</name>
<accession>A0ABX9XLB9</accession>
<dbReference type="Pfam" id="PF12833">
    <property type="entry name" value="HTH_18"/>
    <property type="match status" value="1"/>
</dbReference>
<dbReference type="EMBL" id="RKKU01000008">
    <property type="protein sequence ID" value="ROZ85251.1"/>
    <property type="molecule type" value="Genomic_DNA"/>
</dbReference>
<protein>
    <submittedName>
        <fullName evidence="3">AraC family transcriptional regulator</fullName>
    </submittedName>
</protein>
<keyword evidence="4" id="KW-1185">Reference proteome</keyword>
<sequence length="342" mass="38799">MSRVNWLDCETRFISARAQPAYLIDLALSRGIESHHLLKGTGLFYDDLLSGDPHISANQFHRLIDNSRLLLGADDSGFLYGQQLLPGHYGAASNMLWHADTLLQALQHLQQYKVLLSPLSAPVLRMDEQSVYVYWLDSFNAGKNRQFLIESSMVAVTALARQLGGPNLPWHYHLAHSEPAYIEQYWVHLGEHLRFQSPVSFMRIPREFVSKALPSSAVVGRIAEQEAGLQLSQLPAPDSFTDALYEYLATHISKLTGMEQVAADFGMSTATFKRRLQREGTQFQAQLDRARTIIALDLYLCRGMTNEDVAGYLQFNDRTNFRRFLKRLTGKSPNDLRQWLNG</sequence>
<dbReference type="RefSeq" id="WP_123889293.1">
    <property type="nucleotide sequence ID" value="NZ_JBPYCX010000015.1"/>
</dbReference>
<gene>
    <name evidence="3" type="ORF">EF096_09010</name>
</gene>
<comment type="caution">
    <text evidence="3">The sequence shown here is derived from an EMBL/GenBank/DDBJ whole genome shotgun (WGS) entry which is preliminary data.</text>
</comment>
<dbReference type="InterPro" id="IPR032687">
    <property type="entry name" value="AraC-type_N"/>
</dbReference>
<dbReference type="InterPro" id="IPR018060">
    <property type="entry name" value="HTH_AraC"/>
</dbReference>
<proteinExistence type="predicted"/>
<dbReference type="PROSITE" id="PS01124">
    <property type="entry name" value="HTH_ARAC_FAMILY_2"/>
    <property type="match status" value="1"/>
</dbReference>
<dbReference type="Proteomes" id="UP000275199">
    <property type="component" value="Unassembled WGS sequence"/>
</dbReference>
<dbReference type="SMART" id="SM00342">
    <property type="entry name" value="HTH_ARAC"/>
    <property type="match status" value="1"/>
</dbReference>